<dbReference type="AlphaFoldDB" id="A0A1G1WLY4"/>
<proteinExistence type="predicted"/>
<dbReference type="PANTHER" id="PTHR30304:SF0">
    <property type="entry name" value="D-TAGATOSE-1,6-BISPHOSPHATE ALDOLASE SUBUNIT GATY-RELATED"/>
    <property type="match status" value="1"/>
</dbReference>
<dbReference type="NCBIfam" id="TIGR00167">
    <property type="entry name" value="cbbA"/>
    <property type="match status" value="1"/>
</dbReference>
<dbReference type="GO" id="GO:0005975">
    <property type="term" value="P:carbohydrate metabolic process"/>
    <property type="evidence" value="ECO:0007669"/>
    <property type="project" value="InterPro"/>
</dbReference>
<dbReference type="InterPro" id="IPR050246">
    <property type="entry name" value="Class_II_FBP_aldolase"/>
</dbReference>
<keyword evidence="3" id="KW-0479">Metal-binding</keyword>
<feature type="binding site" evidence="3">
    <location>
        <position position="82"/>
    </location>
    <ligand>
        <name>Zn(2+)</name>
        <dbReference type="ChEBI" id="CHEBI:29105"/>
        <label>1</label>
        <note>catalytic</note>
    </ligand>
</feature>
<comment type="caution">
    <text evidence="4">The sequence shown here is derived from an EMBL/GenBank/DDBJ whole genome shotgun (WGS) entry which is preliminary data.</text>
</comment>
<keyword evidence="3" id="KW-0862">Zinc</keyword>
<dbReference type="InterPro" id="IPR013785">
    <property type="entry name" value="Aldolase_TIM"/>
</dbReference>
<dbReference type="InterPro" id="IPR000771">
    <property type="entry name" value="FBA_II"/>
</dbReference>
<dbReference type="PIRSF" id="PIRSF001359">
    <property type="entry name" value="F_bP_aldolase_II"/>
    <property type="match status" value="1"/>
</dbReference>
<dbReference type="Gene3D" id="3.20.20.70">
    <property type="entry name" value="Aldolase class I"/>
    <property type="match status" value="1"/>
</dbReference>
<protein>
    <recommendedName>
        <fullName evidence="6">Fructose-1,6-bisphosphate aldolase, class II</fullName>
    </recommendedName>
</protein>
<feature type="active site" description="Proton donor" evidence="1">
    <location>
        <position position="81"/>
    </location>
</feature>
<evidence type="ECO:0000313" key="4">
    <source>
        <dbReference type="EMBL" id="OGY28611.1"/>
    </source>
</evidence>
<feature type="binding site" evidence="2">
    <location>
        <begin position="206"/>
        <end position="208"/>
    </location>
    <ligand>
        <name>dihydroxyacetone phosphate</name>
        <dbReference type="ChEBI" id="CHEBI:57642"/>
    </ligand>
</feature>
<evidence type="ECO:0000256" key="2">
    <source>
        <dbReference type="PIRSR" id="PIRSR001359-2"/>
    </source>
</evidence>
<evidence type="ECO:0000313" key="5">
    <source>
        <dbReference type="Proteomes" id="UP000177821"/>
    </source>
</evidence>
<reference evidence="4 5" key="1">
    <citation type="journal article" date="2016" name="Nat. Commun.">
        <title>Thousands of microbial genomes shed light on interconnected biogeochemical processes in an aquifer system.</title>
        <authorList>
            <person name="Anantharaman K."/>
            <person name="Brown C.T."/>
            <person name="Hug L.A."/>
            <person name="Sharon I."/>
            <person name="Castelle C.J."/>
            <person name="Probst A.J."/>
            <person name="Thomas B.C."/>
            <person name="Singh A."/>
            <person name="Wilkins M.J."/>
            <person name="Karaoz U."/>
            <person name="Brodie E.L."/>
            <person name="Williams K.H."/>
            <person name="Hubbard S.S."/>
            <person name="Banfield J.F."/>
        </authorList>
    </citation>
    <scope>NUCLEOTIDE SEQUENCE [LARGE SCALE GENOMIC DNA]</scope>
</reference>
<evidence type="ECO:0000256" key="3">
    <source>
        <dbReference type="PIRSR" id="PIRSR001359-3"/>
    </source>
</evidence>
<gene>
    <name evidence="4" type="ORF">A3J50_02675</name>
</gene>
<dbReference type="PANTHER" id="PTHR30304">
    <property type="entry name" value="D-TAGATOSE-1,6-BISPHOSPHATE ALDOLASE"/>
    <property type="match status" value="1"/>
</dbReference>
<feature type="binding site" evidence="2">
    <location>
        <begin position="227"/>
        <end position="230"/>
    </location>
    <ligand>
        <name>dihydroxyacetone phosphate</name>
        <dbReference type="ChEBI" id="CHEBI:57642"/>
    </ligand>
</feature>
<dbReference type="CDD" id="cd00947">
    <property type="entry name" value="TBP_aldolase_IIB"/>
    <property type="match status" value="1"/>
</dbReference>
<dbReference type="GO" id="GO:0008270">
    <property type="term" value="F:zinc ion binding"/>
    <property type="evidence" value="ECO:0007669"/>
    <property type="project" value="InterPro"/>
</dbReference>
<name>A0A1G1WLY4_9BACT</name>
<comment type="cofactor">
    <cofactor evidence="3">
        <name>Zn(2+)</name>
        <dbReference type="ChEBI" id="CHEBI:29105"/>
    </cofactor>
    <text evidence="3">Binds 2 Zn(2+) ions per subunit. One is catalytic and the other provides a structural contribution.</text>
</comment>
<dbReference type="Proteomes" id="UP000177821">
    <property type="component" value="Unassembled WGS sequence"/>
</dbReference>
<dbReference type="GO" id="GO:0016832">
    <property type="term" value="F:aldehyde-lyase activity"/>
    <property type="evidence" value="ECO:0007669"/>
    <property type="project" value="InterPro"/>
</dbReference>
<feature type="binding site" evidence="3">
    <location>
        <position position="205"/>
    </location>
    <ligand>
        <name>Zn(2+)</name>
        <dbReference type="ChEBI" id="CHEBI:29105"/>
        <label>1</label>
        <note>catalytic</note>
    </ligand>
</feature>
<dbReference type="EMBL" id="MHCX01000047">
    <property type="protein sequence ID" value="OGY28611.1"/>
    <property type="molecule type" value="Genomic_DNA"/>
</dbReference>
<evidence type="ECO:0000256" key="1">
    <source>
        <dbReference type="PIRSR" id="PIRSR001359-1"/>
    </source>
</evidence>
<feature type="binding site" evidence="3">
    <location>
        <position position="133"/>
    </location>
    <ligand>
        <name>Zn(2+)</name>
        <dbReference type="ChEBI" id="CHEBI:29105"/>
        <label>2</label>
    </ligand>
</feature>
<evidence type="ECO:0008006" key="6">
    <source>
        <dbReference type="Google" id="ProtNLM"/>
    </source>
</evidence>
<accession>A0A1G1WLY4</accession>
<dbReference type="SUPFAM" id="SSF51569">
    <property type="entry name" value="Aldolase"/>
    <property type="match status" value="1"/>
</dbReference>
<feature type="binding site" evidence="3">
    <location>
        <position position="103"/>
    </location>
    <ligand>
        <name>Zn(2+)</name>
        <dbReference type="ChEBI" id="CHEBI:29105"/>
        <label>2</label>
    </ligand>
</feature>
<feature type="binding site" evidence="2">
    <location>
        <position position="178"/>
    </location>
    <ligand>
        <name>dihydroxyacetone phosphate</name>
        <dbReference type="ChEBI" id="CHEBI:57642"/>
    </ligand>
</feature>
<dbReference type="Pfam" id="PF01116">
    <property type="entry name" value="F_bP_aldolase"/>
    <property type="match status" value="1"/>
</dbReference>
<feature type="binding site" evidence="3">
    <location>
        <position position="177"/>
    </location>
    <ligand>
        <name>Zn(2+)</name>
        <dbReference type="ChEBI" id="CHEBI:29105"/>
        <label>1</label>
        <note>catalytic</note>
    </ligand>
</feature>
<organism evidence="4 5">
    <name type="scientific">Candidatus Woykebacteria bacterium RIFCSPHIGHO2_02_FULL_43_16b</name>
    <dbReference type="NCBI Taxonomy" id="1802601"/>
    <lineage>
        <taxon>Bacteria</taxon>
        <taxon>Candidatus Woykeibacteriota</taxon>
    </lineage>
</organism>
<sequence>MQAKLKEVLDKAYRGHYAVGAFNTSDLEITQGIIEAAIEMNSPVIVQTSEKAIHYAGLEEISSIVRIEAIKAPIPVVLHLDHGKDLDLIGRAMKFGYSSVMVDTSVFSENKRIDILKKVVLEAHKYGVSVEGERDSIKGREDFIQADSSHLTDPDKAVEFVNKTGIDAFAVSIGNAHGGNLPGENLNLNLLHQIHEKIDLPLVLHGASSTPEEKIKEAVKYGISKINIDTDLRHAFALEIKELFKDHPETQDPREIMKAGKEAVKKVVKEKIKLFGSAGKA</sequence>